<dbReference type="Proteomes" id="UP000094385">
    <property type="component" value="Unassembled WGS sequence"/>
</dbReference>
<dbReference type="EMBL" id="KV454299">
    <property type="protein sequence ID" value="ODQ70913.1"/>
    <property type="molecule type" value="Genomic_DNA"/>
</dbReference>
<protein>
    <submittedName>
        <fullName evidence="2">Uncharacterized protein</fullName>
    </submittedName>
</protein>
<evidence type="ECO:0000313" key="2">
    <source>
        <dbReference type="EMBL" id="ODQ70913.1"/>
    </source>
</evidence>
<organism evidence="2 3">
    <name type="scientific">Lipomyces starkeyi NRRL Y-11557</name>
    <dbReference type="NCBI Taxonomy" id="675824"/>
    <lineage>
        <taxon>Eukaryota</taxon>
        <taxon>Fungi</taxon>
        <taxon>Dikarya</taxon>
        <taxon>Ascomycota</taxon>
        <taxon>Saccharomycotina</taxon>
        <taxon>Lipomycetes</taxon>
        <taxon>Lipomycetales</taxon>
        <taxon>Lipomycetaceae</taxon>
        <taxon>Lipomyces</taxon>
    </lineage>
</organism>
<feature type="region of interest" description="Disordered" evidence="1">
    <location>
        <begin position="70"/>
        <end position="103"/>
    </location>
</feature>
<reference evidence="2 3" key="1">
    <citation type="journal article" date="2016" name="Proc. Natl. Acad. Sci. U.S.A.">
        <title>Comparative genomics of biotechnologically important yeasts.</title>
        <authorList>
            <person name="Riley R."/>
            <person name="Haridas S."/>
            <person name="Wolfe K.H."/>
            <person name="Lopes M.R."/>
            <person name="Hittinger C.T."/>
            <person name="Goeker M."/>
            <person name="Salamov A.A."/>
            <person name="Wisecaver J.H."/>
            <person name="Long T.M."/>
            <person name="Calvey C.H."/>
            <person name="Aerts A.L."/>
            <person name="Barry K.W."/>
            <person name="Choi C."/>
            <person name="Clum A."/>
            <person name="Coughlan A.Y."/>
            <person name="Deshpande S."/>
            <person name="Douglass A.P."/>
            <person name="Hanson S.J."/>
            <person name="Klenk H.-P."/>
            <person name="LaButti K.M."/>
            <person name="Lapidus A."/>
            <person name="Lindquist E.A."/>
            <person name="Lipzen A.M."/>
            <person name="Meier-Kolthoff J.P."/>
            <person name="Ohm R.A."/>
            <person name="Otillar R.P."/>
            <person name="Pangilinan J.L."/>
            <person name="Peng Y."/>
            <person name="Rokas A."/>
            <person name="Rosa C.A."/>
            <person name="Scheuner C."/>
            <person name="Sibirny A.A."/>
            <person name="Slot J.C."/>
            <person name="Stielow J.B."/>
            <person name="Sun H."/>
            <person name="Kurtzman C.P."/>
            <person name="Blackwell M."/>
            <person name="Grigoriev I.V."/>
            <person name="Jeffries T.W."/>
        </authorList>
    </citation>
    <scope>NUCLEOTIDE SEQUENCE [LARGE SCALE GENOMIC DNA]</scope>
    <source>
        <strain evidence="2 3">NRRL Y-11557</strain>
    </source>
</reference>
<evidence type="ECO:0000313" key="3">
    <source>
        <dbReference type="Proteomes" id="UP000094385"/>
    </source>
</evidence>
<accession>A0A1E3PZN8</accession>
<name>A0A1E3PZN8_LIPST</name>
<evidence type="ECO:0000256" key="1">
    <source>
        <dbReference type="SAM" id="MobiDB-lite"/>
    </source>
</evidence>
<sequence>MLNPPIPRSQERTPVFSEIKIPELGSREVPTLRKLSRIFSNKDSASRDEDEDIMPELEADELIELNHIGNHETRTGEGDVSFGTSESDRSGDDSGYEADGSNYIPGTRNNLEIVGLVGPRYTENDSMDWITTSDAYADPVVVDESTVGTNGDEADDEKLMDEKFKEPILAEFKRVPLPVLLLREQEIEQGSGIENTELSNEARPAKSSKLKVSLPHLHDAISLLWAIDVAAFDADPVDVANTSFASSVSVVDVSMDNEDWWPVDYQPDFDFQVAMDSWAWEDVPSQMLDYVVGNRVPRRVVLGGLQYFFREYRKIRED</sequence>
<keyword evidence="3" id="KW-1185">Reference proteome</keyword>
<proteinExistence type="predicted"/>
<dbReference type="AlphaFoldDB" id="A0A1E3PZN8"/>
<gene>
    <name evidence="2" type="ORF">LIPSTDRAFT_74415</name>
</gene>
<dbReference type="OrthoDB" id="10428973at2759"/>